<dbReference type="GO" id="GO:0005737">
    <property type="term" value="C:cytoplasm"/>
    <property type="evidence" value="ECO:0007669"/>
    <property type="project" value="TreeGrafter"/>
</dbReference>
<dbReference type="VEuPathDB" id="FungiDB:MFRU_005g03250"/>
<dbReference type="Pfam" id="PF00023">
    <property type="entry name" value="Ank"/>
    <property type="match status" value="1"/>
</dbReference>
<evidence type="ECO:0000256" key="3">
    <source>
        <dbReference type="PROSITE-ProRule" id="PRU00023"/>
    </source>
</evidence>
<name>A0A5M9JL44_MONFR</name>
<dbReference type="PANTHER" id="PTHR24198:SF165">
    <property type="entry name" value="ANKYRIN REPEAT-CONTAINING PROTEIN-RELATED"/>
    <property type="match status" value="1"/>
</dbReference>
<dbReference type="EMBL" id="VICG01000007">
    <property type="protein sequence ID" value="KAA8570218.1"/>
    <property type="molecule type" value="Genomic_DNA"/>
</dbReference>
<dbReference type="PROSITE" id="PS50088">
    <property type="entry name" value="ANK_REPEAT"/>
    <property type="match status" value="4"/>
</dbReference>
<keyword evidence="2 3" id="KW-0040">ANK repeat</keyword>
<protein>
    <recommendedName>
        <fullName evidence="4">NACHT-NTPase and P-loop NTPases N-terminal domain-containing protein</fullName>
    </recommendedName>
</protein>
<dbReference type="Pfam" id="PF17107">
    <property type="entry name" value="SesA"/>
    <property type="match status" value="1"/>
</dbReference>
<feature type="domain" description="NACHT-NTPase and P-loop NTPases N-terminal" evidence="4">
    <location>
        <begin position="11"/>
        <end position="134"/>
    </location>
</feature>
<evidence type="ECO:0000313" key="6">
    <source>
        <dbReference type="Proteomes" id="UP000322873"/>
    </source>
</evidence>
<keyword evidence="1" id="KW-0677">Repeat</keyword>
<proteinExistence type="predicted"/>
<feature type="repeat" description="ANK" evidence="3">
    <location>
        <begin position="635"/>
        <end position="667"/>
    </location>
</feature>
<accession>A0A5M9JL44</accession>
<dbReference type="Gene3D" id="3.40.50.300">
    <property type="entry name" value="P-loop containing nucleotide triphosphate hydrolases"/>
    <property type="match status" value="1"/>
</dbReference>
<dbReference type="Gene3D" id="1.25.40.20">
    <property type="entry name" value="Ankyrin repeat-containing domain"/>
    <property type="match status" value="3"/>
</dbReference>
<feature type="repeat" description="ANK" evidence="3">
    <location>
        <begin position="567"/>
        <end position="599"/>
    </location>
</feature>
<dbReference type="SUPFAM" id="SSF52540">
    <property type="entry name" value="P-loop containing nucleoside triphosphate hydrolases"/>
    <property type="match status" value="1"/>
</dbReference>
<evidence type="ECO:0000259" key="4">
    <source>
        <dbReference type="Pfam" id="PF17107"/>
    </source>
</evidence>
<dbReference type="Proteomes" id="UP000322873">
    <property type="component" value="Unassembled WGS sequence"/>
</dbReference>
<comment type="caution">
    <text evidence="5">The sequence shown here is derived from an EMBL/GenBank/DDBJ whole genome shotgun (WGS) entry which is preliminary data.</text>
</comment>
<reference evidence="5 6" key="1">
    <citation type="submission" date="2019-06" db="EMBL/GenBank/DDBJ databases">
        <title>Genome Sequence of the Brown Rot Fungal Pathogen Monilinia fructicola.</title>
        <authorList>
            <person name="De Miccolis Angelini R.M."/>
            <person name="Landi L."/>
            <person name="Abate D."/>
            <person name="Pollastro S."/>
            <person name="Romanazzi G."/>
            <person name="Faretra F."/>
        </authorList>
    </citation>
    <scope>NUCLEOTIDE SEQUENCE [LARGE SCALE GENOMIC DNA]</scope>
    <source>
        <strain evidence="5 6">Mfrc123</strain>
    </source>
</reference>
<dbReference type="InterPro" id="IPR036770">
    <property type="entry name" value="Ankyrin_rpt-contain_sf"/>
</dbReference>
<evidence type="ECO:0000313" key="5">
    <source>
        <dbReference type="EMBL" id="KAA8570218.1"/>
    </source>
</evidence>
<dbReference type="PANTHER" id="PTHR24198">
    <property type="entry name" value="ANKYRIN REPEAT AND PROTEIN KINASE DOMAIN-CONTAINING PROTEIN"/>
    <property type="match status" value="1"/>
</dbReference>
<evidence type="ECO:0000256" key="1">
    <source>
        <dbReference type="ARBA" id="ARBA00022737"/>
    </source>
</evidence>
<feature type="repeat" description="ANK" evidence="3">
    <location>
        <begin position="671"/>
        <end position="703"/>
    </location>
</feature>
<dbReference type="AlphaFoldDB" id="A0A5M9JL44"/>
<evidence type="ECO:0000256" key="2">
    <source>
        <dbReference type="ARBA" id="ARBA00023043"/>
    </source>
</evidence>
<dbReference type="InterPro" id="IPR002110">
    <property type="entry name" value="Ankyrin_rpt"/>
</dbReference>
<dbReference type="PROSITE" id="PS50297">
    <property type="entry name" value="ANK_REP_REGION"/>
    <property type="match status" value="3"/>
</dbReference>
<dbReference type="SUPFAM" id="SSF48403">
    <property type="entry name" value="Ankyrin repeat"/>
    <property type="match status" value="2"/>
</dbReference>
<organism evidence="5 6">
    <name type="scientific">Monilinia fructicola</name>
    <name type="common">Brown rot fungus</name>
    <name type="synonym">Ciboria fructicola</name>
    <dbReference type="NCBI Taxonomy" id="38448"/>
    <lineage>
        <taxon>Eukaryota</taxon>
        <taxon>Fungi</taxon>
        <taxon>Dikarya</taxon>
        <taxon>Ascomycota</taxon>
        <taxon>Pezizomycotina</taxon>
        <taxon>Leotiomycetes</taxon>
        <taxon>Helotiales</taxon>
        <taxon>Sclerotiniaceae</taxon>
        <taxon>Monilinia</taxon>
    </lineage>
</organism>
<dbReference type="Pfam" id="PF12796">
    <property type="entry name" value="Ank_2"/>
    <property type="match status" value="2"/>
</dbReference>
<dbReference type="SMART" id="SM00248">
    <property type="entry name" value="ANK"/>
    <property type="match status" value="14"/>
</dbReference>
<gene>
    <name evidence="5" type="ORF">EYC84_002534</name>
</gene>
<dbReference type="InterPro" id="IPR027417">
    <property type="entry name" value="P-loop_NTPase"/>
</dbReference>
<keyword evidence="6" id="KW-1185">Reference proteome</keyword>
<dbReference type="InterPro" id="IPR031352">
    <property type="entry name" value="SesA"/>
</dbReference>
<feature type="repeat" description="ANK" evidence="3">
    <location>
        <begin position="738"/>
        <end position="770"/>
    </location>
</feature>
<sequence>MDPLTAIGLASAVIQFIDFGLKIAARLDDLNRATSAQVPPSLQAISTQLPLLLSSLGRMKTGSQISKLDFDSKCILRGVVAGCMAQIAKIEEIIEKVSAAPGDSFKVKIGKVFVSLRCDEQAWEIERNLHTYVSVLVLHHVVDASAGAPAFAADHFFDVREKRVSPFIERPALTKQLEDCLDRTARSQAQAPTLLLVHGKRRVGKTQLVLQYCHQAHSLGQFQTAFWLDASSSQSVALGFEAVFATVKRSMDASRAEKLEFVGSFLKDRWHPWLLVLDKYNAQEHEEIMELLPQNGHGGIIIISCLSELPGVDETVEVPRYLTQSDQAEVNNLLIQAVHNRSTAGIKGAVEKGADVNTLIWDEWPVLHRCVLLSLHEAVRFLLAQGANPCRVGTCSSALYWAAKSNSWYIFMMILDCRDESGSLWKQADYQAAAKVCAQAGNIGIMEAILRKTEEITAKCDYETPLKNAAGKGKAEMVKFLIGRGELKDNMKQGEDALVRAAIDGNFEIVKLLYEEGHVDLNARDAHGTTALCYVAKLKGMDRNAELGIEMARFLLERGADPNLCGKDEGPLHGAAIYDHPEMLQLLLKHGADIARVVNGWSPLKLAIKYNSPLAVTFISSYIVSPEDLDERQEMINAALLYAAGKGDRDAILQLLQAGADINTRQTEEAGGSTPLLVAIGSGEMQSARLLVRRGAKLDMVGERGTMALEMAIRKGYELLARDIVEKGGDMKVKIGEHGDTVLGLAVRERHLKVVRVLLKKSVDLEGDNKFGETALDIAEENGDEKIIALLEGREVEDE</sequence>